<feature type="region of interest" description="Disordered" evidence="1">
    <location>
        <begin position="1"/>
        <end position="24"/>
    </location>
</feature>
<dbReference type="EMBL" id="VBVZ01000361">
    <property type="protein sequence ID" value="TLG89579.1"/>
    <property type="molecule type" value="Genomic_DNA"/>
</dbReference>
<accession>A0ABY2U0I3</accession>
<keyword evidence="3" id="KW-1185">Reference proteome</keyword>
<evidence type="ECO:0000313" key="3">
    <source>
        <dbReference type="Proteomes" id="UP000304941"/>
    </source>
</evidence>
<evidence type="ECO:0000313" key="2">
    <source>
        <dbReference type="EMBL" id="TLG89579.1"/>
    </source>
</evidence>
<organism evidence="2 3">
    <name type="scientific">Pseudomonas edaphica</name>
    <dbReference type="NCBI Taxonomy" id="2006980"/>
    <lineage>
        <taxon>Bacteria</taxon>
        <taxon>Pseudomonadati</taxon>
        <taxon>Pseudomonadota</taxon>
        <taxon>Gammaproteobacteria</taxon>
        <taxon>Pseudomonadales</taxon>
        <taxon>Pseudomonadaceae</taxon>
        <taxon>Pseudomonas</taxon>
    </lineage>
</organism>
<sequence>MNISVTAHIDRPHALRGNASRDAPRHLAQGLRCLPKAGRRASRAAFPRRAWERATLAQ</sequence>
<gene>
    <name evidence="2" type="ORF">FEM54_21445</name>
</gene>
<protein>
    <submittedName>
        <fullName evidence="2">DUF1534 domain-containing protein</fullName>
    </submittedName>
</protein>
<comment type="caution">
    <text evidence="2">The sequence shown here is derived from an EMBL/GenBank/DDBJ whole genome shotgun (WGS) entry which is preliminary data.</text>
</comment>
<evidence type="ECO:0000256" key="1">
    <source>
        <dbReference type="SAM" id="MobiDB-lite"/>
    </source>
</evidence>
<name>A0ABY2U0I3_9PSED</name>
<reference evidence="2 3" key="1">
    <citation type="submission" date="2019-05" db="EMBL/GenBank/DDBJ databases">
        <title>Pseudomonas edaphica sp. nov., isolated from rhizospheric soil of Cistus ladanifer L. in Spain.</title>
        <authorList>
            <person name="Peix A."/>
        </authorList>
    </citation>
    <scope>NUCLEOTIDE SEQUENCE [LARGE SCALE GENOMIC DNA]</scope>
    <source>
        <strain evidence="2 3">RD25</strain>
    </source>
</reference>
<proteinExistence type="predicted"/>
<dbReference type="Proteomes" id="UP000304941">
    <property type="component" value="Unassembled WGS sequence"/>
</dbReference>